<keyword evidence="1" id="KW-0812">Transmembrane</keyword>
<keyword evidence="1" id="KW-1133">Transmembrane helix</keyword>
<dbReference type="Proteomes" id="UP000280696">
    <property type="component" value="Unassembled WGS sequence"/>
</dbReference>
<proteinExistence type="predicted"/>
<sequence length="513" mass="59793">MEKKRNKYRIFSIALLLWMGVFAFVNGNCQSLWVDELATVGFIREGTSLKQMFEVYLYKDSNLPLYSFILYPIYRIIPYGEKYLLIPSILFCLAGIVTLAMSVEKLKGKRAGFITLCLGVSSGALIWQGAWEARCYSLSFFISALVLYTYIEKSLHRSTKYMVRYGIAIALFLWTHWFAYILLAVYGLADLLFIIRRKLSWKHLLCYVPASLLAFPWLIISFYCKYDIITNYWVSLPVWKDMVWTVLFYLSGNRILWYLCLLTGAALILYALSQIRKPDSEQKTKLFLSAFCVVATGWVIGLVFIFSCLRPSSSLFVERYFMVVQPHILAVTALGIDFILDVSNKMLHKQKAGNLPYFKVSAWIIRAAVVFVMVTAFIRSYREQYISIRKPFEPFREVADYLMEEQGIWDENTLFAGNNDYCMLDGFISFYFEKRGCKPPLNIIDSGVHTELETRYYKNYTQLSEEELLAYDKIYCLRLHMEMDEELEEFLAAHYKKIPDAAMDGVEIWERES</sequence>
<organism evidence="2 3">
    <name type="scientific">Parablautia intestinalis</name>
    <dbReference type="NCBI Taxonomy" id="2320100"/>
    <lineage>
        <taxon>Bacteria</taxon>
        <taxon>Bacillati</taxon>
        <taxon>Bacillota</taxon>
        <taxon>Clostridia</taxon>
        <taxon>Lachnospirales</taxon>
        <taxon>Lachnospiraceae</taxon>
        <taxon>Parablautia</taxon>
    </lineage>
</organism>
<evidence type="ECO:0000256" key="1">
    <source>
        <dbReference type="SAM" id="Phobius"/>
    </source>
</evidence>
<dbReference type="AlphaFoldDB" id="A0A3A9AX27"/>
<feature type="transmembrane region" description="Helical" evidence="1">
    <location>
        <begin position="163"/>
        <end position="189"/>
    </location>
</feature>
<dbReference type="EMBL" id="RAYQ01000012">
    <property type="protein sequence ID" value="RKI90915.1"/>
    <property type="molecule type" value="Genomic_DNA"/>
</dbReference>
<feature type="transmembrane region" description="Helical" evidence="1">
    <location>
        <begin position="319"/>
        <end position="340"/>
    </location>
</feature>
<comment type="caution">
    <text evidence="2">The sequence shown here is derived from an EMBL/GenBank/DDBJ whole genome shotgun (WGS) entry which is preliminary data.</text>
</comment>
<protein>
    <recommendedName>
        <fullName evidence="4">Glycosyltransferase RgtA/B/C/D-like domain-containing protein</fullName>
    </recommendedName>
</protein>
<dbReference type="RefSeq" id="WP_120470214.1">
    <property type="nucleotide sequence ID" value="NZ_RAYQ01000012.1"/>
</dbReference>
<keyword evidence="1" id="KW-0472">Membrane</keyword>
<feature type="transmembrane region" description="Helical" evidence="1">
    <location>
        <begin position="83"/>
        <end position="101"/>
    </location>
</feature>
<feature type="transmembrane region" description="Helical" evidence="1">
    <location>
        <begin position="232"/>
        <end position="249"/>
    </location>
</feature>
<feature type="transmembrane region" description="Helical" evidence="1">
    <location>
        <begin position="255"/>
        <end position="273"/>
    </location>
</feature>
<accession>A0A3A9AX27</accession>
<dbReference type="OrthoDB" id="2035474at2"/>
<feature type="transmembrane region" description="Helical" evidence="1">
    <location>
        <begin position="285"/>
        <end position="307"/>
    </location>
</feature>
<feature type="transmembrane region" description="Helical" evidence="1">
    <location>
        <begin position="136"/>
        <end position="151"/>
    </location>
</feature>
<keyword evidence="3" id="KW-1185">Reference proteome</keyword>
<name>A0A3A9AX27_9FIRM</name>
<feature type="transmembrane region" description="Helical" evidence="1">
    <location>
        <begin position="201"/>
        <end position="220"/>
    </location>
</feature>
<reference evidence="2 3" key="1">
    <citation type="submission" date="2018-09" db="EMBL/GenBank/DDBJ databases">
        <title>Murine metabolic-syndrome-specific gut microbial biobank.</title>
        <authorList>
            <person name="Liu C."/>
        </authorList>
    </citation>
    <scope>NUCLEOTIDE SEQUENCE [LARGE SCALE GENOMIC DNA]</scope>
    <source>
        <strain evidence="2 3">0.1xD8-82</strain>
    </source>
</reference>
<feature type="transmembrane region" description="Helical" evidence="1">
    <location>
        <begin position="360"/>
        <end position="381"/>
    </location>
</feature>
<evidence type="ECO:0000313" key="3">
    <source>
        <dbReference type="Proteomes" id="UP000280696"/>
    </source>
</evidence>
<evidence type="ECO:0008006" key="4">
    <source>
        <dbReference type="Google" id="ProtNLM"/>
    </source>
</evidence>
<gene>
    <name evidence="2" type="ORF">D7V94_12430</name>
</gene>
<evidence type="ECO:0000313" key="2">
    <source>
        <dbReference type="EMBL" id="RKI90915.1"/>
    </source>
</evidence>